<sequence length="43" mass="4569">MSFEELGELVAGFAGAFRGLIGSHVAMLAHGHTAKKICSYMET</sequence>
<dbReference type="AlphaFoldDB" id="A0A3G6J873"/>
<accession>A0A3G6J873</accession>
<dbReference type="KEGG" id="ccho:CCHOA_09640"/>
<reference evidence="1 2" key="1">
    <citation type="submission" date="2018-11" db="EMBL/GenBank/DDBJ databases">
        <authorList>
            <person name="Kleinhagauer T."/>
            <person name="Glaeser S.P."/>
            <person name="Spergser J."/>
            <person name="Ruckert C."/>
            <person name="Kaempfer P."/>
            <person name="Busse H.-J."/>
        </authorList>
    </citation>
    <scope>NUCLEOTIDE SEQUENCE [LARGE SCALE GENOMIC DNA]</scope>
    <source>
        <strain evidence="1 2">200CH</strain>
    </source>
</reference>
<proteinExistence type="predicted"/>
<evidence type="ECO:0000313" key="1">
    <source>
        <dbReference type="EMBL" id="AZA14311.1"/>
    </source>
</evidence>
<dbReference type="EMBL" id="CP033896">
    <property type="protein sequence ID" value="AZA14311.1"/>
    <property type="molecule type" value="Genomic_DNA"/>
</dbReference>
<organism evidence="1 2">
    <name type="scientific">Corynebacterium choanae</name>
    <dbReference type="NCBI Taxonomy" id="1862358"/>
    <lineage>
        <taxon>Bacteria</taxon>
        <taxon>Bacillati</taxon>
        <taxon>Actinomycetota</taxon>
        <taxon>Actinomycetes</taxon>
        <taxon>Mycobacteriales</taxon>
        <taxon>Corynebacteriaceae</taxon>
        <taxon>Corynebacterium</taxon>
    </lineage>
</organism>
<dbReference type="Proteomes" id="UP000269019">
    <property type="component" value="Chromosome"/>
</dbReference>
<protein>
    <submittedName>
        <fullName evidence="1">Uncharacterized protein</fullName>
    </submittedName>
</protein>
<gene>
    <name evidence="1" type="ORF">CCHOA_09640</name>
</gene>
<evidence type="ECO:0000313" key="2">
    <source>
        <dbReference type="Proteomes" id="UP000269019"/>
    </source>
</evidence>
<keyword evidence="2" id="KW-1185">Reference proteome</keyword>
<name>A0A3G6J873_9CORY</name>